<comment type="subcellular location">
    <subcellularLocation>
        <location evidence="1">Cell membrane</location>
        <topology evidence="1">Multi-pass membrane protein</topology>
    </subcellularLocation>
</comment>
<evidence type="ECO:0000256" key="6">
    <source>
        <dbReference type="ARBA" id="ARBA00022927"/>
    </source>
</evidence>
<dbReference type="EMBL" id="UOGA01000143">
    <property type="protein sequence ID" value="VAX19036.1"/>
    <property type="molecule type" value="Genomic_DNA"/>
</dbReference>
<dbReference type="NCBIfam" id="TIGR00810">
    <property type="entry name" value="secG"/>
    <property type="match status" value="1"/>
</dbReference>
<keyword evidence="8" id="KW-0811">Translocation</keyword>
<keyword evidence="9 11" id="KW-0472">Membrane</keyword>
<evidence type="ECO:0000256" key="9">
    <source>
        <dbReference type="ARBA" id="ARBA00023136"/>
    </source>
</evidence>
<organism evidence="12">
    <name type="scientific">hydrothermal vent metagenome</name>
    <dbReference type="NCBI Taxonomy" id="652676"/>
    <lineage>
        <taxon>unclassified sequences</taxon>
        <taxon>metagenomes</taxon>
        <taxon>ecological metagenomes</taxon>
    </lineage>
</organism>
<dbReference type="GO" id="GO:0065002">
    <property type="term" value="P:intracellular protein transmembrane transport"/>
    <property type="evidence" value="ECO:0007669"/>
    <property type="project" value="TreeGrafter"/>
</dbReference>
<dbReference type="GO" id="GO:0005886">
    <property type="term" value="C:plasma membrane"/>
    <property type="evidence" value="ECO:0007669"/>
    <property type="project" value="UniProtKB-SubCell"/>
</dbReference>
<accession>A0A3B1BL70</accession>
<dbReference type="PANTHER" id="PTHR34182">
    <property type="entry name" value="PROTEIN-EXPORT MEMBRANE PROTEIN SECG"/>
    <property type="match status" value="1"/>
</dbReference>
<dbReference type="PANTHER" id="PTHR34182:SF1">
    <property type="entry name" value="PROTEIN-EXPORT MEMBRANE PROTEIN SECG"/>
    <property type="match status" value="1"/>
</dbReference>
<dbReference type="GO" id="GO:0015450">
    <property type="term" value="F:protein-transporting ATPase activity"/>
    <property type="evidence" value="ECO:0007669"/>
    <property type="project" value="InterPro"/>
</dbReference>
<evidence type="ECO:0000256" key="4">
    <source>
        <dbReference type="ARBA" id="ARBA00022475"/>
    </source>
</evidence>
<name>A0A3B1BL70_9ZZZZ</name>
<feature type="region of interest" description="Disordered" evidence="10">
    <location>
        <begin position="80"/>
        <end position="134"/>
    </location>
</feature>
<gene>
    <name evidence="12" type="ORF">MNBD_NITROSPINAE04-999</name>
</gene>
<evidence type="ECO:0000256" key="1">
    <source>
        <dbReference type="ARBA" id="ARBA00004651"/>
    </source>
</evidence>
<keyword evidence="3" id="KW-0813">Transport</keyword>
<dbReference type="PRINTS" id="PR01651">
    <property type="entry name" value="SECGEXPORT"/>
</dbReference>
<evidence type="ECO:0000256" key="5">
    <source>
        <dbReference type="ARBA" id="ARBA00022692"/>
    </source>
</evidence>
<proteinExistence type="inferred from homology"/>
<evidence type="ECO:0000256" key="8">
    <source>
        <dbReference type="ARBA" id="ARBA00023010"/>
    </source>
</evidence>
<evidence type="ECO:0000256" key="7">
    <source>
        <dbReference type="ARBA" id="ARBA00022989"/>
    </source>
</evidence>
<evidence type="ECO:0000256" key="10">
    <source>
        <dbReference type="SAM" id="MobiDB-lite"/>
    </source>
</evidence>
<dbReference type="AlphaFoldDB" id="A0A3B1BL70"/>
<comment type="similarity">
    <text evidence="2">Belongs to the SecG family.</text>
</comment>
<evidence type="ECO:0000256" key="3">
    <source>
        <dbReference type="ARBA" id="ARBA00022448"/>
    </source>
</evidence>
<sequence length="134" mass="13290">MLSTIVLVVHIIVALTLIGIVLLQRGKGATIGASFGGSSQTLFGSRGPATALAKITTGAAILFMITSIALSVLSDKSKVSSVMPDSGVTEAPAAPSAPPVPLENLIDATGPTEKQAPASGEPEKKSEPSGPTGG</sequence>
<feature type="transmembrane region" description="Helical" evidence="11">
    <location>
        <begin position="52"/>
        <end position="73"/>
    </location>
</feature>
<dbReference type="GO" id="GO:0009306">
    <property type="term" value="P:protein secretion"/>
    <property type="evidence" value="ECO:0007669"/>
    <property type="project" value="InterPro"/>
</dbReference>
<evidence type="ECO:0000256" key="11">
    <source>
        <dbReference type="SAM" id="Phobius"/>
    </source>
</evidence>
<dbReference type="GO" id="GO:0043952">
    <property type="term" value="P:protein transport by the Sec complex"/>
    <property type="evidence" value="ECO:0007669"/>
    <property type="project" value="TreeGrafter"/>
</dbReference>
<evidence type="ECO:0000313" key="12">
    <source>
        <dbReference type="EMBL" id="VAX19036.1"/>
    </source>
</evidence>
<keyword evidence="5 11" id="KW-0812">Transmembrane</keyword>
<protein>
    <submittedName>
        <fullName evidence="12">Protein translocase membrane subunit SecG</fullName>
    </submittedName>
</protein>
<reference evidence="12" key="1">
    <citation type="submission" date="2018-06" db="EMBL/GenBank/DDBJ databases">
        <authorList>
            <person name="Zhirakovskaya E."/>
        </authorList>
    </citation>
    <scope>NUCLEOTIDE SEQUENCE</scope>
</reference>
<keyword evidence="7 11" id="KW-1133">Transmembrane helix</keyword>
<evidence type="ECO:0000256" key="2">
    <source>
        <dbReference type="ARBA" id="ARBA00008445"/>
    </source>
</evidence>
<keyword evidence="4" id="KW-1003">Cell membrane</keyword>
<keyword evidence="6" id="KW-0653">Protein transport</keyword>
<dbReference type="Pfam" id="PF03840">
    <property type="entry name" value="SecG"/>
    <property type="match status" value="1"/>
</dbReference>
<dbReference type="InterPro" id="IPR004692">
    <property type="entry name" value="SecG"/>
</dbReference>